<dbReference type="PANTHER" id="PTHR47403">
    <property type="entry name" value="LOC100145250 PROTEIN"/>
    <property type="match status" value="1"/>
</dbReference>
<accession>R7UZK8</accession>
<name>R7UZK8_CAPTE</name>
<dbReference type="SUPFAM" id="SSF55729">
    <property type="entry name" value="Acyl-CoA N-acyltransferases (Nat)"/>
    <property type="match status" value="1"/>
</dbReference>
<reference evidence="2 4" key="2">
    <citation type="journal article" date="2013" name="Nature">
        <title>Insights into bilaterian evolution from three spiralian genomes.</title>
        <authorList>
            <person name="Simakov O."/>
            <person name="Marletaz F."/>
            <person name="Cho S.J."/>
            <person name="Edsinger-Gonzales E."/>
            <person name="Havlak P."/>
            <person name="Hellsten U."/>
            <person name="Kuo D.H."/>
            <person name="Larsson T."/>
            <person name="Lv J."/>
            <person name="Arendt D."/>
            <person name="Savage R."/>
            <person name="Osoegawa K."/>
            <person name="de Jong P."/>
            <person name="Grimwood J."/>
            <person name="Chapman J.A."/>
            <person name="Shapiro H."/>
            <person name="Aerts A."/>
            <person name="Otillar R.P."/>
            <person name="Terry A.Y."/>
            <person name="Boore J.L."/>
            <person name="Grigoriev I.V."/>
            <person name="Lindberg D.R."/>
            <person name="Seaver E.C."/>
            <person name="Weisblat D.A."/>
            <person name="Putnam N.H."/>
            <person name="Rokhsar D.S."/>
        </authorList>
    </citation>
    <scope>NUCLEOTIDE SEQUENCE</scope>
    <source>
        <strain evidence="2 4">I ESC-2004</strain>
    </source>
</reference>
<dbReference type="HOGENOM" id="CLU_750610_0_0_1"/>
<dbReference type="OrthoDB" id="6086192at2759"/>
<dbReference type="Proteomes" id="UP000014760">
    <property type="component" value="Unassembled WGS sequence"/>
</dbReference>
<evidence type="ECO:0000313" key="3">
    <source>
        <dbReference type="EnsemblMetazoa" id="CapteP201293"/>
    </source>
</evidence>
<dbReference type="Pfam" id="PF24066">
    <property type="entry name" value="Hisat_C"/>
    <property type="match status" value="1"/>
</dbReference>
<dbReference type="EnsemblMetazoa" id="CapteT201293">
    <property type="protein sequence ID" value="CapteP201293"/>
    <property type="gene ID" value="CapteG201293"/>
</dbReference>
<dbReference type="Gene3D" id="3.40.630.30">
    <property type="match status" value="1"/>
</dbReference>
<feature type="domain" description="Histidine N-acetyltransferase C-terminal" evidence="1">
    <location>
        <begin position="167"/>
        <end position="274"/>
    </location>
</feature>
<reference evidence="3" key="3">
    <citation type="submission" date="2015-06" db="UniProtKB">
        <authorList>
            <consortium name="EnsemblMetazoa"/>
        </authorList>
    </citation>
    <scope>IDENTIFICATION</scope>
</reference>
<protein>
    <recommendedName>
        <fullName evidence="1">Histidine N-acetyltransferase C-terminal domain-containing protein</fullName>
    </recommendedName>
</protein>
<keyword evidence="4" id="KW-1185">Reference proteome</keyword>
<proteinExistence type="predicted"/>
<organism evidence="2">
    <name type="scientific">Capitella teleta</name>
    <name type="common">Polychaete worm</name>
    <dbReference type="NCBI Taxonomy" id="283909"/>
    <lineage>
        <taxon>Eukaryota</taxon>
        <taxon>Metazoa</taxon>
        <taxon>Spiralia</taxon>
        <taxon>Lophotrochozoa</taxon>
        <taxon>Annelida</taxon>
        <taxon>Polychaeta</taxon>
        <taxon>Sedentaria</taxon>
        <taxon>Scolecida</taxon>
        <taxon>Capitellidae</taxon>
        <taxon>Capitella</taxon>
    </lineage>
</organism>
<evidence type="ECO:0000313" key="2">
    <source>
        <dbReference type="EMBL" id="ELU09402.1"/>
    </source>
</evidence>
<dbReference type="EMBL" id="AMQN01006371">
    <property type="status" value="NOT_ANNOTATED_CDS"/>
    <property type="molecule type" value="Genomic_DNA"/>
</dbReference>
<reference evidence="4" key="1">
    <citation type="submission" date="2012-12" db="EMBL/GenBank/DDBJ databases">
        <authorList>
            <person name="Hellsten U."/>
            <person name="Grimwood J."/>
            <person name="Chapman J.A."/>
            <person name="Shapiro H."/>
            <person name="Aerts A."/>
            <person name="Otillar R.P."/>
            <person name="Terry A.Y."/>
            <person name="Boore J.L."/>
            <person name="Simakov O."/>
            <person name="Marletaz F."/>
            <person name="Cho S.-J."/>
            <person name="Edsinger-Gonzales E."/>
            <person name="Havlak P."/>
            <person name="Kuo D.-H."/>
            <person name="Larsson T."/>
            <person name="Lv J."/>
            <person name="Arendt D."/>
            <person name="Savage R."/>
            <person name="Osoegawa K."/>
            <person name="de Jong P."/>
            <person name="Lindberg D.R."/>
            <person name="Seaver E.C."/>
            <person name="Weisblat D.A."/>
            <person name="Putnam N.H."/>
            <person name="Grigoriev I.V."/>
            <person name="Rokhsar D.S."/>
        </authorList>
    </citation>
    <scope>NUCLEOTIDE SEQUENCE</scope>
    <source>
        <strain evidence="4">I ESC-2004</strain>
    </source>
</reference>
<evidence type="ECO:0000259" key="1">
    <source>
        <dbReference type="Pfam" id="PF24066"/>
    </source>
</evidence>
<dbReference type="InterPro" id="IPR056483">
    <property type="entry name" value="Hisat_C"/>
</dbReference>
<sequence>MSEMSNVGCRIICRAAEPGDREQVLSMGDVYGGVDYMDYMYEKFTTNQQYRSFVCEVDGRIASFRFYRIIDDNESIIGGGVRTHVDFQGRNLGKRLGEASARDILKEYPRIFRNYLMTAIESPFQRQRIRENPNEYTLLSERNVLSLRITTSAIKAFINGQKPSSTTTIRPSLDDFLKHTLKDETQTKLFPDKYITVGWEPFRIIKSNLSNIYNERNILWTLGAEGDPEWLTIECIYPCETGFRIDLDMYGVEPNCLATHLVQSLASAVARYPDVEAMCELLIYTPIQFPITEDLFERDVSPGALAACKTYLVIHRNMMQYLAS</sequence>
<gene>
    <name evidence="2" type="ORF">CAPTEDRAFT_201293</name>
</gene>
<dbReference type="AlphaFoldDB" id="R7UZK8"/>
<dbReference type="InterPro" id="IPR016181">
    <property type="entry name" value="Acyl_CoA_acyltransferase"/>
</dbReference>
<dbReference type="OMA" id="WHYLNID"/>
<dbReference type="EMBL" id="KB298218">
    <property type="protein sequence ID" value="ELU09402.1"/>
    <property type="molecule type" value="Genomic_DNA"/>
</dbReference>
<evidence type="ECO:0000313" key="4">
    <source>
        <dbReference type="Proteomes" id="UP000014760"/>
    </source>
</evidence>
<dbReference type="PANTHER" id="PTHR47403:SF6">
    <property type="entry name" value="N-ACETYLTRANSFERASE DOMAIN-CONTAINING PROTEIN"/>
    <property type="match status" value="1"/>
</dbReference>